<dbReference type="InterPro" id="IPR037893">
    <property type="entry name" value="CS_CacyBP"/>
</dbReference>
<dbReference type="SUPFAM" id="SSF140106">
    <property type="entry name" value="Calcyclin-binding protein-like"/>
    <property type="match status" value="1"/>
</dbReference>
<dbReference type="Pfam" id="PF09032">
    <property type="entry name" value="Siah-Interact_N"/>
    <property type="match status" value="1"/>
</dbReference>
<dbReference type="Proteomes" id="UP001412067">
    <property type="component" value="Unassembled WGS sequence"/>
</dbReference>
<dbReference type="PROSITE" id="PS51203">
    <property type="entry name" value="CS"/>
    <property type="match status" value="1"/>
</dbReference>
<comment type="caution">
    <text evidence="2">The sequence shown here is derived from an EMBL/GenBank/DDBJ whole genome shotgun (WGS) entry which is preliminary data.</text>
</comment>
<evidence type="ECO:0000259" key="1">
    <source>
        <dbReference type="PROSITE" id="PS51203"/>
    </source>
</evidence>
<dbReference type="CDD" id="cd06468">
    <property type="entry name" value="p23_CacyBP"/>
    <property type="match status" value="1"/>
</dbReference>
<proteinExistence type="predicted"/>
<dbReference type="PANTHER" id="PTHR47686">
    <property type="entry name" value="SGS DOMAIN-CONTAINING PROTEIN"/>
    <property type="match status" value="1"/>
</dbReference>
<reference evidence="2 3" key="1">
    <citation type="journal article" date="2022" name="Nat. Plants">
        <title>Genomes of leafy and leafless Platanthera orchids illuminate the evolution of mycoheterotrophy.</title>
        <authorList>
            <person name="Li M.H."/>
            <person name="Liu K.W."/>
            <person name="Li Z."/>
            <person name="Lu H.C."/>
            <person name="Ye Q.L."/>
            <person name="Zhang D."/>
            <person name="Wang J.Y."/>
            <person name="Li Y.F."/>
            <person name="Zhong Z.M."/>
            <person name="Liu X."/>
            <person name="Yu X."/>
            <person name="Liu D.K."/>
            <person name="Tu X.D."/>
            <person name="Liu B."/>
            <person name="Hao Y."/>
            <person name="Liao X.Y."/>
            <person name="Jiang Y.T."/>
            <person name="Sun W.H."/>
            <person name="Chen J."/>
            <person name="Chen Y.Q."/>
            <person name="Ai Y."/>
            <person name="Zhai J.W."/>
            <person name="Wu S.S."/>
            <person name="Zhou Z."/>
            <person name="Hsiao Y.Y."/>
            <person name="Wu W.L."/>
            <person name="Chen Y.Y."/>
            <person name="Lin Y.F."/>
            <person name="Hsu J.L."/>
            <person name="Li C.Y."/>
            <person name="Wang Z.W."/>
            <person name="Zhao X."/>
            <person name="Zhong W.Y."/>
            <person name="Ma X.K."/>
            <person name="Ma L."/>
            <person name="Huang J."/>
            <person name="Chen G.Z."/>
            <person name="Huang M.Z."/>
            <person name="Huang L."/>
            <person name="Peng D.H."/>
            <person name="Luo Y.B."/>
            <person name="Zou S.Q."/>
            <person name="Chen S.P."/>
            <person name="Lan S."/>
            <person name="Tsai W.C."/>
            <person name="Van de Peer Y."/>
            <person name="Liu Z.J."/>
        </authorList>
    </citation>
    <scope>NUCLEOTIDE SEQUENCE [LARGE SCALE GENOMIC DNA]</scope>
    <source>
        <strain evidence="2">Lor288</strain>
    </source>
</reference>
<dbReference type="InterPro" id="IPR008978">
    <property type="entry name" value="HSP20-like_chaperone"/>
</dbReference>
<protein>
    <recommendedName>
        <fullName evidence="1">CS domain-containing protein</fullName>
    </recommendedName>
</protein>
<gene>
    <name evidence="2" type="ORF">KSP40_PGU002791</name>
</gene>
<dbReference type="Gene3D" id="2.60.40.790">
    <property type="match status" value="1"/>
</dbReference>
<keyword evidence="3" id="KW-1185">Reference proteome</keyword>
<evidence type="ECO:0000313" key="3">
    <source>
        <dbReference type="Proteomes" id="UP001412067"/>
    </source>
</evidence>
<dbReference type="SUPFAM" id="SSF49764">
    <property type="entry name" value="HSP20-like chaperones"/>
    <property type="match status" value="1"/>
</dbReference>
<organism evidence="2 3">
    <name type="scientific">Platanthera guangdongensis</name>
    <dbReference type="NCBI Taxonomy" id="2320717"/>
    <lineage>
        <taxon>Eukaryota</taxon>
        <taxon>Viridiplantae</taxon>
        <taxon>Streptophyta</taxon>
        <taxon>Embryophyta</taxon>
        <taxon>Tracheophyta</taxon>
        <taxon>Spermatophyta</taxon>
        <taxon>Magnoliopsida</taxon>
        <taxon>Liliopsida</taxon>
        <taxon>Asparagales</taxon>
        <taxon>Orchidaceae</taxon>
        <taxon>Orchidoideae</taxon>
        <taxon>Orchideae</taxon>
        <taxon>Orchidinae</taxon>
        <taxon>Platanthera</taxon>
    </lineage>
</organism>
<evidence type="ECO:0000313" key="2">
    <source>
        <dbReference type="EMBL" id="KAK8958473.1"/>
    </source>
</evidence>
<accession>A0ABR2M352</accession>
<dbReference type="PANTHER" id="PTHR47686:SF1">
    <property type="entry name" value="CALCYCLIN-BINDING PROTEIN"/>
    <property type="match status" value="1"/>
</dbReference>
<feature type="domain" description="CS" evidence="1">
    <location>
        <begin position="73"/>
        <end position="163"/>
    </location>
</feature>
<dbReference type="InterPro" id="IPR015120">
    <property type="entry name" value="Siah-Interact_N"/>
</dbReference>
<name>A0ABR2M352_9ASPA</name>
<sequence length="234" mass="26066">MAEEQQQLRLDLEELKHLESVAKRPRVVSLLSSEIRSVDANLSKISAAAAPPAVSDDNSSASASAPAPALNYVTLGSFSWDQDSDKIKIYVFLEGVNGEKVETNFQETSVDVKFHDVQGKNYRIAIPKLNKEIVPAKSKLLVKATKIIITLVKASKGNWLDLHFKEDKSTNLLKQQLSCGLDPIPDLMKQIQDLMESLKKEMCKCMLNEGGCDMAQTAQQATFYARKRKGFQMY</sequence>
<dbReference type="InterPro" id="IPR037201">
    <property type="entry name" value="CacyBP_N"/>
</dbReference>
<dbReference type="Pfam" id="PF04969">
    <property type="entry name" value="CS"/>
    <property type="match status" value="1"/>
</dbReference>
<dbReference type="EMBL" id="JBBWWR010000012">
    <property type="protein sequence ID" value="KAK8958473.1"/>
    <property type="molecule type" value="Genomic_DNA"/>
</dbReference>
<dbReference type="InterPro" id="IPR007052">
    <property type="entry name" value="CS_dom"/>
</dbReference>